<dbReference type="AlphaFoldDB" id="A0A9D9NJL5"/>
<comment type="caution">
    <text evidence="2">The sequence shown here is derived from an EMBL/GenBank/DDBJ whole genome shotgun (WGS) entry which is preliminary data.</text>
</comment>
<proteinExistence type="predicted"/>
<keyword evidence="1" id="KW-0732">Signal</keyword>
<dbReference type="Proteomes" id="UP000823598">
    <property type="component" value="Unassembled WGS sequence"/>
</dbReference>
<feature type="signal peptide" evidence="1">
    <location>
        <begin position="1"/>
        <end position="19"/>
    </location>
</feature>
<dbReference type="NCBIfam" id="TIGR04183">
    <property type="entry name" value="Por_Secre_tail"/>
    <property type="match status" value="1"/>
</dbReference>
<name>A0A9D9NJL5_9BACT</name>
<evidence type="ECO:0000313" key="3">
    <source>
        <dbReference type="Proteomes" id="UP000823598"/>
    </source>
</evidence>
<reference evidence="2" key="2">
    <citation type="journal article" date="2021" name="PeerJ">
        <title>Extensive microbial diversity within the chicken gut microbiome revealed by metagenomics and culture.</title>
        <authorList>
            <person name="Gilroy R."/>
            <person name="Ravi A."/>
            <person name="Getino M."/>
            <person name="Pursley I."/>
            <person name="Horton D.L."/>
            <person name="Alikhan N.F."/>
            <person name="Baker D."/>
            <person name="Gharbi K."/>
            <person name="Hall N."/>
            <person name="Watson M."/>
            <person name="Adriaenssens E.M."/>
            <person name="Foster-Nyarko E."/>
            <person name="Jarju S."/>
            <person name="Secka A."/>
            <person name="Antonio M."/>
            <person name="Oren A."/>
            <person name="Chaudhuri R.R."/>
            <person name="La Ragione R."/>
            <person name="Hildebrand F."/>
            <person name="Pallen M.J."/>
        </authorList>
    </citation>
    <scope>NUCLEOTIDE SEQUENCE</scope>
    <source>
        <strain evidence="2">6919</strain>
    </source>
</reference>
<accession>A0A9D9NJL5</accession>
<sequence length="278" mass="30872">MGKIVLTAALGIATLMASAAIKPTEINTFTGELDGYVYETNNPYLVEYFMQDNQEDYTYNIYNSNLEKVWSYTGYAESTTNYSMNTDIDGDYFTFSQYLFNNDDEFEFLLQKSRPATNPDYEGQTEVYGFQLMQSNGNAIIDLDFDQPLNGGSSINFYTYQLGNGKLILELKYYHNGDHYIRYMYDPAQAGAVQLISKGQMKAYPNPVKAGDMFRISGVKGITGATVTVNRMDGSLVNAFICDATVAEIPTGGLSSGIYLYTATRNGKVLASGKIVVE</sequence>
<evidence type="ECO:0000256" key="1">
    <source>
        <dbReference type="SAM" id="SignalP"/>
    </source>
</evidence>
<evidence type="ECO:0000313" key="2">
    <source>
        <dbReference type="EMBL" id="MBO8476314.1"/>
    </source>
</evidence>
<gene>
    <name evidence="2" type="ORF">IAB88_04910</name>
</gene>
<protein>
    <submittedName>
        <fullName evidence="2">T9SS type A sorting domain-containing protein</fullName>
    </submittedName>
</protein>
<dbReference type="EMBL" id="JADIMC010000057">
    <property type="protein sequence ID" value="MBO8476314.1"/>
    <property type="molecule type" value="Genomic_DNA"/>
</dbReference>
<feature type="chain" id="PRO_5039403940" evidence="1">
    <location>
        <begin position="20"/>
        <end position="278"/>
    </location>
</feature>
<reference evidence="2" key="1">
    <citation type="submission" date="2020-10" db="EMBL/GenBank/DDBJ databases">
        <authorList>
            <person name="Gilroy R."/>
        </authorList>
    </citation>
    <scope>NUCLEOTIDE SEQUENCE</scope>
    <source>
        <strain evidence="2">6919</strain>
    </source>
</reference>
<dbReference type="InterPro" id="IPR026444">
    <property type="entry name" value="Secre_tail"/>
</dbReference>
<organism evidence="2 3">
    <name type="scientific">Candidatus Limisoma faecipullorum</name>
    <dbReference type="NCBI Taxonomy" id="2840854"/>
    <lineage>
        <taxon>Bacteria</taxon>
        <taxon>Pseudomonadati</taxon>
        <taxon>Bacteroidota</taxon>
        <taxon>Bacteroidia</taxon>
        <taxon>Bacteroidales</taxon>
        <taxon>Candidatus Limisoma</taxon>
    </lineage>
</organism>